<dbReference type="HOGENOM" id="CLU_1834787_0_0_1"/>
<evidence type="ECO:0000313" key="2">
    <source>
        <dbReference type="Proteomes" id="UP000007241"/>
    </source>
</evidence>
<sequence>MKTAIHTILNTFGLNDDFVTAGSNLDSIWSIEIESKVGSTSFSRPLVIAREGMIIRLAHYTVSTYDVEYDPLVEFLVQDESWTILSIYSHGSGNRVVGETLTVKEADAIVTAWASRLLETGYNDPNQACISRKNLVQSKL</sequence>
<dbReference type="GeneID" id="18238022"/>
<dbReference type="Proteomes" id="UP000007241">
    <property type="component" value="Unassembled WGS sequence"/>
</dbReference>
<organism evidence="1 2">
    <name type="scientific">Batrachochytrium dendrobatidis (strain JAM81 / FGSC 10211)</name>
    <name type="common">Frog chytrid fungus</name>
    <dbReference type="NCBI Taxonomy" id="684364"/>
    <lineage>
        <taxon>Eukaryota</taxon>
        <taxon>Fungi</taxon>
        <taxon>Fungi incertae sedis</taxon>
        <taxon>Chytridiomycota</taxon>
        <taxon>Chytridiomycota incertae sedis</taxon>
        <taxon>Chytridiomycetes</taxon>
        <taxon>Rhizophydiales</taxon>
        <taxon>Rhizophydiales incertae sedis</taxon>
        <taxon>Batrachochytrium</taxon>
    </lineage>
</organism>
<dbReference type="EMBL" id="GL882880">
    <property type="protein sequence ID" value="EGF82336.1"/>
    <property type="molecule type" value="Genomic_DNA"/>
</dbReference>
<dbReference type="InParanoid" id="F4NXD4"/>
<keyword evidence="2" id="KW-1185">Reference proteome</keyword>
<reference evidence="1 2" key="1">
    <citation type="submission" date="2009-12" db="EMBL/GenBank/DDBJ databases">
        <title>The draft genome of Batrachochytrium dendrobatidis.</title>
        <authorList>
            <consortium name="US DOE Joint Genome Institute (JGI-PGF)"/>
            <person name="Kuo A."/>
            <person name="Salamov A."/>
            <person name="Schmutz J."/>
            <person name="Lucas S."/>
            <person name="Pitluck S."/>
            <person name="Rosenblum E."/>
            <person name="Stajich J."/>
            <person name="Eisen M."/>
            <person name="Grigoriev I.V."/>
        </authorList>
    </citation>
    <scope>NUCLEOTIDE SEQUENCE [LARGE SCALE GENOMIC DNA]</scope>
    <source>
        <strain evidence="2">JAM81 / FGSC 10211</strain>
    </source>
</reference>
<protein>
    <submittedName>
        <fullName evidence="1">Uncharacterized protein</fullName>
    </submittedName>
</protein>
<dbReference type="RefSeq" id="XP_006676607.1">
    <property type="nucleotide sequence ID" value="XM_006676544.1"/>
</dbReference>
<proteinExistence type="predicted"/>
<gene>
    <name evidence="1" type="ORF">BATDEDRAFT_22722</name>
</gene>
<evidence type="ECO:0000313" key="1">
    <source>
        <dbReference type="EMBL" id="EGF82336.1"/>
    </source>
</evidence>
<dbReference type="OrthoDB" id="2136266at2759"/>
<accession>F4NXD4</accession>
<name>F4NXD4_BATDJ</name>
<dbReference type="AlphaFoldDB" id="F4NXD4"/>
<dbReference type="STRING" id="684364.F4NXD4"/>